<comment type="caution">
    <text evidence="2">The sequence shown here is derived from an EMBL/GenBank/DDBJ whole genome shotgun (WGS) entry which is preliminary data.</text>
</comment>
<keyword evidence="3" id="KW-1185">Reference proteome</keyword>
<evidence type="ECO:0000313" key="2">
    <source>
        <dbReference type="EMBL" id="CCF85295.1"/>
    </source>
</evidence>
<proteinExistence type="predicted"/>
<evidence type="ECO:0000313" key="3">
    <source>
        <dbReference type="Proteomes" id="UP000004221"/>
    </source>
</evidence>
<feature type="compositionally biased region" description="Polar residues" evidence="1">
    <location>
        <begin position="42"/>
        <end position="56"/>
    </location>
</feature>
<dbReference type="AlphaFoldDB" id="I4EKT3"/>
<evidence type="ECO:0000256" key="1">
    <source>
        <dbReference type="SAM" id="MobiDB-lite"/>
    </source>
</evidence>
<dbReference type="Proteomes" id="UP000004221">
    <property type="component" value="Unassembled WGS sequence"/>
</dbReference>
<reference evidence="2 3" key="1">
    <citation type="journal article" date="2012" name="ISME J.">
        <title>Nitrification expanded: discovery, physiology and genomics of a nitrite-oxidizing bacterium from the phylum Chloroflexi.</title>
        <authorList>
            <person name="Sorokin D.Y."/>
            <person name="Lucker S."/>
            <person name="Vejmelkova D."/>
            <person name="Kostrikina N.A."/>
            <person name="Kleerebezem R."/>
            <person name="Rijpstra W.I."/>
            <person name="Damste J.S."/>
            <person name="Le Paslier D."/>
            <person name="Muyzer G."/>
            <person name="Wagner M."/>
            <person name="van Loosdrecht M.C."/>
            <person name="Daims H."/>
        </authorList>
    </citation>
    <scope>NUCLEOTIDE SEQUENCE [LARGE SCALE GENOMIC DNA]</scope>
    <source>
        <strain evidence="3">none</strain>
    </source>
</reference>
<protein>
    <submittedName>
        <fullName evidence="2">Uncharacterized protein</fullName>
    </submittedName>
</protein>
<accession>I4EKT3</accession>
<feature type="region of interest" description="Disordered" evidence="1">
    <location>
        <begin position="35"/>
        <end position="56"/>
    </location>
</feature>
<gene>
    <name evidence="2" type="ORF">NITHO_4790011</name>
</gene>
<dbReference type="EMBL" id="CAGS01000422">
    <property type="protein sequence ID" value="CCF85295.1"/>
    <property type="molecule type" value="Genomic_DNA"/>
</dbReference>
<dbReference type="OrthoDB" id="172985at2"/>
<organism evidence="2 3">
    <name type="scientific">Nitrolancea hollandica Lb</name>
    <dbReference type="NCBI Taxonomy" id="1129897"/>
    <lineage>
        <taxon>Bacteria</taxon>
        <taxon>Pseudomonadati</taxon>
        <taxon>Thermomicrobiota</taxon>
        <taxon>Thermomicrobia</taxon>
        <taxon>Sphaerobacterales</taxon>
        <taxon>Sphaerobacterineae</taxon>
        <taxon>Sphaerobacteraceae</taxon>
        <taxon>Nitrolancea</taxon>
    </lineage>
</organism>
<name>I4EKT3_9BACT</name>
<dbReference type="RefSeq" id="WP_008480099.1">
    <property type="nucleotide sequence ID" value="NZ_CAGS01000422.1"/>
</dbReference>
<sequence length="196" mass="20913">MRSKRFRCAPLIELAILSLIVVVLAGAGIAAEFNGSERANPGSATPPSASPRTETTPAVGEVIALPSSESGELTLVRTDKPAAFSQQEAMRIVQDSGVPFGLGGEWLGRPVTVSAAYGLGTFGRPGGPGLPWLGDRNIPLKGTDVVLDHIENRPMWILDYDNAYAPGTQVVFKHAVYAVDEQTRSVLLAWFYQPVP</sequence>